<dbReference type="NCBIfam" id="TIGR01439">
    <property type="entry name" value="lp_hng_hel_AbrB"/>
    <property type="match status" value="1"/>
</dbReference>
<proteinExistence type="predicted"/>
<dbReference type="Gene3D" id="2.10.260.10">
    <property type="match status" value="1"/>
</dbReference>
<dbReference type="SUPFAM" id="SSF89447">
    <property type="entry name" value="AbrB/MazE/MraZ-like"/>
    <property type="match status" value="1"/>
</dbReference>
<keyword evidence="2" id="KW-0238">DNA-binding</keyword>
<dbReference type="KEGG" id="sand:H3309_02090"/>
<dbReference type="EMBL" id="CP059851">
    <property type="protein sequence ID" value="QMW23320.1"/>
    <property type="molecule type" value="Genomic_DNA"/>
</dbReference>
<evidence type="ECO:0000313" key="3">
    <source>
        <dbReference type="Proteomes" id="UP000515292"/>
    </source>
</evidence>
<dbReference type="InterPro" id="IPR007159">
    <property type="entry name" value="SpoVT-AbrB_dom"/>
</dbReference>
<accession>A0A7G5IIX8</accession>
<dbReference type="Pfam" id="PF04014">
    <property type="entry name" value="MazE_antitoxin"/>
    <property type="match status" value="1"/>
</dbReference>
<dbReference type="GO" id="GO:0003677">
    <property type="term" value="F:DNA binding"/>
    <property type="evidence" value="ECO:0007669"/>
    <property type="project" value="UniProtKB-KW"/>
</dbReference>
<keyword evidence="3" id="KW-1185">Reference proteome</keyword>
<dbReference type="SMART" id="SM00966">
    <property type="entry name" value="SpoVT_AbrB"/>
    <property type="match status" value="1"/>
</dbReference>
<dbReference type="Proteomes" id="UP000515292">
    <property type="component" value="Chromosome"/>
</dbReference>
<name>A0A7G5IIX8_9SPHN</name>
<sequence>MNAINAKVFHGGRMLIPAEVRRELGIEVGDQLELRVEGKVLRVMTRQAAIEEGVRRAQAILKADPAYDPGRSLVDELLADRRAEVAKEEADTHAYRLRQGLA</sequence>
<dbReference type="AlphaFoldDB" id="A0A7G5IIX8"/>
<evidence type="ECO:0000259" key="1">
    <source>
        <dbReference type="SMART" id="SM00966"/>
    </source>
</evidence>
<dbReference type="InterPro" id="IPR037914">
    <property type="entry name" value="SpoVT-AbrB_sf"/>
</dbReference>
<feature type="domain" description="SpoVT-AbrB" evidence="1">
    <location>
        <begin position="6"/>
        <end position="51"/>
    </location>
</feature>
<gene>
    <name evidence="2" type="ORF">H3309_02090</name>
</gene>
<evidence type="ECO:0000313" key="2">
    <source>
        <dbReference type="EMBL" id="QMW23320.1"/>
    </source>
</evidence>
<reference evidence="2 3" key="1">
    <citation type="submission" date="2020-07" db="EMBL/GenBank/DDBJ databases">
        <title>Complete genome sequence for Sandaracinobacter sp. M6.</title>
        <authorList>
            <person name="Tang Y."/>
            <person name="Liu Q."/>
            <person name="Guo Z."/>
            <person name="Lei P."/>
            <person name="Huang B."/>
        </authorList>
    </citation>
    <scope>NUCLEOTIDE SEQUENCE [LARGE SCALE GENOMIC DNA]</scope>
    <source>
        <strain evidence="2 3">M6</strain>
    </source>
</reference>
<dbReference type="RefSeq" id="WP_182297065.1">
    <property type="nucleotide sequence ID" value="NZ_CP059851.1"/>
</dbReference>
<organism evidence="2 3">
    <name type="scientific">Sandaracinobacteroides saxicola</name>
    <dbReference type="NCBI Taxonomy" id="2759707"/>
    <lineage>
        <taxon>Bacteria</taxon>
        <taxon>Pseudomonadati</taxon>
        <taxon>Pseudomonadota</taxon>
        <taxon>Alphaproteobacteria</taxon>
        <taxon>Sphingomonadales</taxon>
        <taxon>Sphingosinicellaceae</taxon>
        <taxon>Sandaracinobacteroides</taxon>
    </lineage>
</organism>
<protein>
    <submittedName>
        <fullName evidence="2">AbrB/MazE/SpoVT family DNA-binding domain-containing protein</fullName>
    </submittedName>
</protein>